<evidence type="ECO:0000256" key="3">
    <source>
        <dbReference type="ARBA" id="ARBA00022679"/>
    </source>
</evidence>
<dbReference type="VEuPathDB" id="AmoebaDB:EHI5A_171800"/>
<organism evidence="11 12">
    <name type="scientific">Entamoeba histolytica KU27</name>
    <dbReference type="NCBI Taxonomy" id="885311"/>
    <lineage>
        <taxon>Eukaryota</taxon>
        <taxon>Amoebozoa</taxon>
        <taxon>Evosea</taxon>
        <taxon>Archamoebae</taxon>
        <taxon>Mastigamoebida</taxon>
        <taxon>Entamoebidae</taxon>
        <taxon>Entamoeba</taxon>
    </lineage>
</organism>
<keyword evidence="7" id="KW-0238">DNA-binding</keyword>
<dbReference type="SUPFAM" id="SSF53098">
    <property type="entry name" value="Ribonuclease H-like"/>
    <property type="match status" value="1"/>
</dbReference>
<dbReference type="GO" id="GO:0003677">
    <property type="term" value="F:DNA binding"/>
    <property type="evidence" value="ECO:0007669"/>
    <property type="project" value="UniProtKB-KW"/>
</dbReference>
<dbReference type="PRINTS" id="PR00106">
    <property type="entry name" value="DNAPOLB"/>
</dbReference>
<dbReference type="AlphaFoldDB" id="M2RQB1"/>
<name>M2RQB1_ENTHI</name>
<evidence type="ECO:0000256" key="6">
    <source>
        <dbReference type="ARBA" id="ARBA00022932"/>
    </source>
</evidence>
<feature type="compositionally biased region" description="Polar residues" evidence="9">
    <location>
        <begin position="185"/>
        <end position="194"/>
    </location>
</feature>
<dbReference type="OrthoDB" id="10265614at2759"/>
<evidence type="ECO:0000313" key="11">
    <source>
        <dbReference type="EMBL" id="EMD46735.1"/>
    </source>
</evidence>
<dbReference type="Pfam" id="PF03175">
    <property type="entry name" value="DNA_pol_B_2"/>
    <property type="match status" value="1"/>
</dbReference>
<evidence type="ECO:0000259" key="10">
    <source>
        <dbReference type="Pfam" id="PF03175"/>
    </source>
</evidence>
<dbReference type="SUPFAM" id="SSF56672">
    <property type="entry name" value="DNA/RNA polymerases"/>
    <property type="match status" value="1"/>
</dbReference>
<gene>
    <name evidence="11" type="ORF">EHI5A_171800</name>
</gene>
<protein>
    <recommendedName>
        <fullName evidence="2">DNA-directed DNA polymerase</fullName>
        <ecNumber evidence="2">2.7.7.7</ecNumber>
    </recommendedName>
</protein>
<evidence type="ECO:0000256" key="1">
    <source>
        <dbReference type="ARBA" id="ARBA00005755"/>
    </source>
</evidence>
<comment type="catalytic activity">
    <reaction evidence="8">
        <text>DNA(n) + a 2'-deoxyribonucleoside 5'-triphosphate = DNA(n+1) + diphosphate</text>
        <dbReference type="Rhea" id="RHEA:22508"/>
        <dbReference type="Rhea" id="RHEA-COMP:17339"/>
        <dbReference type="Rhea" id="RHEA-COMP:17340"/>
        <dbReference type="ChEBI" id="CHEBI:33019"/>
        <dbReference type="ChEBI" id="CHEBI:61560"/>
        <dbReference type="ChEBI" id="CHEBI:173112"/>
        <dbReference type="EC" id="2.7.7.7"/>
    </reaction>
</comment>
<keyword evidence="4" id="KW-0548">Nucleotidyltransferase</keyword>
<dbReference type="GO" id="GO:0003887">
    <property type="term" value="F:DNA-directed DNA polymerase activity"/>
    <property type="evidence" value="ECO:0007669"/>
    <property type="project" value="UniProtKB-KW"/>
</dbReference>
<evidence type="ECO:0000256" key="2">
    <source>
        <dbReference type="ARBA" id="ARBA00012417"/>
    </source>
</evidence>
<dbReference type="Proteomes" id="UP000011755">
    <property type="component" value="Unassembled WGS sequence"/>
</dbReference>
<keyword evidence="6" id="KW-0239">DNA-directed DNA polymerase</keyword>
<sequence length="1280" mass="149693">MSYRQNKNNIFNIKRKEQERRRQRRRQQLLNDHRAIEDGITLDDHRRRPQRRRITMSKKDYEKMEKTTTVFSNPLGSRHHGELEKTSTNSHDVAFSEGHRELEKTTTTTISHGSAGFETIGDRVRNRREAVTKSREPEWQASLGEIQAPPYEAIDSLAKEKASGTIGEYGAGAISARLSGDRSVSGASPTTPSFSPDPLNDPSQDAPMNPPEETPFVPTNDPPNDAQMMEEPLTDGEVAALLEEINHEEENATLDFLTLDRVPPTENEIHLLQLARANNTDDEIEFSVIKKRDFGLENTAQAWRGMLGETYRISRLIKEHDLIPLVELVFGGRRRRFIVNLENIEPQVFINKCVGFEVGIEEFWRRYDDEESELNIPPGKIVNEIIITIVKPPQRQRIDGAVFNYYLDEHWQPLEYILKKYQIYVLDEVATIENCFVNALHQSGVLTSSEMTHLRSIIKGISVTKKTLRQVAEEFKLNITLRYYKGDKIESSQITYGNRSVKLFLLRWKKNNHYIIDDTVPVTSYFITHYDEIVEYAKENNEDITKYFNVVKKERGQYKHSLSRFIPAYKCIKLLQESNAFKETRRDCLIKTKYYDSFLFDSINDELTKIESRIMGEIKKKEVTNTLLFADFECFTSGEFHQPFCIIVMKENGAWKSFYGLHCAYDFIEYISTIDSPICYFHNLGYDGRFLARFGIINIIMRGKMIYKMVVEYKGKKIIFKDTLSLIPTSIANFKQFFKLDGEYEKEILPYNYYSEETMEIGIINECGNNEQPVWSEDTRKKFKDLLVKCNCLIDDTHFNSKKYCEYYCLRDVLVLREGFLKYRQMVQTHLQLDCVCYASLSSMAYAFFVNNCFAKDALFEYTGVVREYIKQAVYGGRNMTSENKKYYITDEIVDFDACSLYPSAIARLYLPLSSPNRMVQPIEWYLEHLMDEQQFEPTETKFISYFVVTIEITKINKKRKMPIIIKKVNGINQYINEETTMTVDSIYLEDLIKYQEIEFKVVQGIYWKGTKVGLFKEKIKEIYRVRKEMKQSHDPAEIIFKLVMNSSYGKTIQKPIKEEKKFFRGRKKMTSFWRRHLEDVIVGEQLHDADVWMVNVKKQIDDFYIPNIIGVLILSMSKRIMNELIYLCEDLDIDVYYQDTDSIHIKKKDLLRLEKEFKEKYGRDLVGSELGQFHSDFPPVKGKPSWSIKSIFLGKKSYLDVLTNEDGDIDYLIRMKGIPKKVILGTAKEKFEGDVVALYEHLYAGYPLSFDLSKYGPHFVIERDFRVRTLDEFKRTIKF</sequence>
<feature type="domain" description="DNA-directed DNA polymerase family B mitochondria/virus" evidence="10">
    <location>
        <begin position="678"/>
        <end position="1064"/>
    </location>
</feature>
<feature type="region of interest" description="Disordered" evidence="9">
    <location>
        <begin position="180"/>
        <end position="229"/>
    </location>
</feature>
<dbReference type="InterPro" id="IPR012337">
    <property type="entry name" value="RNaseH-like_sf"/>
</dbReference>
<dbReference type="InterPro" id="IPR036397">
    <property type="entry name" value="RNaseH_sf"/>
</dbReference>
<comment type="similarity">
    <text evidence="1">Belongs to the DNA polymerase type-B family.</text>
</comment>
<dbReference type="Gene3D" id="3.30.420.10">
    <property type="entry name" value="Ribonuclease H-like superfamily/Ribonuclease H"/>
    <property type="match status" value="1"/>
</dbReference>
<dbReference type="EMBL" id="KB444471">
    <property type="protein sequence ID" value="EMD46735.1"/>
    <property type="molecule type" value="Genomic_DNA"/>
</dbReference>
<dbReference type="GO" id="GO:0006260">
    <property type="term" value="P:DNA replication"/>
    <property type="evidence" value="ECO:0007669"/>
    <property type="project" value="UniProtKB-KW"/>
</dbReference>
<evidence type="ECO:0000256" key="7">
    <source>
        <dbReference type="ARBA" id="ARBA00023125"/>
    </source>
</evidence>
<accession>M2RQB1</accession>
<dbReference type="InterPro" id="IPR004868">
    <property type="entry name" value="DNA-dir_DNA_pol_B_mt/vir"/>
</dbReference>
<dbReference type="PANTHER" id="PTHR48144">
    <property type="entry name" value="DNA-DIRECTED DNA POLYMERASE"/>
    <property type="match status" value="1"/>
</dbReference>
<dbReference type="Gene3D" id="3.90.1600.10">
    <property type="entry name" value="Palm domain of DNA polymerase"/>
    <property type="match status" value="2"/>
</dbReference>
<reference evidence="11 12" key="1">
    <citation type="submission" date="2013-02" db="EMBL/GenBank/DDBJ databases">
        <authorList>
            <person name="Hannick L."/>
            <person name="Zafar N."/>
            <person name="Lorenzi H."/>
            <person name="Ali I.A."/>
            <person name="Petri W.P."/>
            <person name="Caler E."/>
        </authorList>
    </citation>
    <scope>NUCLEOTIDE SEQUENCE [LARGE SCALE GENOMIC DNA]</scope>
    <source>
        <strain evidence="11 12">KU27</strain>
    </source>
</reference>
<evidence type="ECO:0000256" key="9">
    <source>
        <dbReference type="SAM" id="MobiDB-lite"/>
    </source>
</evidence>
<evidence type="ECO:0000313" key="12">
    <source>
        <dbReference type="Proteomes" id="UP000011755"/>
    </source>
</evidence>
<keyword evidence="5" id="KW-0235">DNA replication</keyword>
<dbReference type="EC" id="2.7.7.7" evidence="2"/>
<dbReference type="PANTHER" id="PTHR48144:SF2">
    <property type="entry name" value="DNA-DIRECTED DNA POLYMERASE"/>
    <property type="match status" value="1"/>
</dbReference>
<evidence type="ECO:0000256" key="4">
    <source>
        <dbReference type="ARBA" id="ARBA00022695"/>
    </source>
</evidence>
<dbReference type="InterPro" id="IPR043502">
    <property type="entry name" value="DNA/RNA_pol_sf"/>
</dbReference>
<keyword evidence="3" id="KW-0808">Transferase</keyword>
<dbReference type="InterPro" id="IPR006172">
    <property type="entry name" value="DNA-dir_DNA_pol_B"/>
</dbReference>
<proteinExistence type="inferred from homology"/>
<feature type="region of interest" description="Disordered" evidence="9">
    <location>
        <begin position="71"/>
        <end position="90"/>
    </location>
</feature>
<dbReference type="GO" id="GO:0000166">
    <property type="term" value="F:nucleotide binding"/>
    <property type="evidence" value="ECO:0007669"/>
    <property type="project" value="InterPro"/>
</dbReference>
<evidence type="ECO:0000256" key="5">
    <source>
        <dbReference type="ARBA" id="ARBA00022705"/>
    </source>
</evidence>
<dbReference type="InterPro" id="IPR023211">
    <property type="entry name" value="DNA_pol_palm_dom_sf"/>
</dbReference>
<evidence type="ECO:0000256" key="8">
    <source>
        <dbReference type="ARBA" id="ARBA00049244"/>
    </source>
</evidence>